<dbReference type="RefSeq" id="WP_135328586.1">
    <property type="nucleotide sequence ID" value="NZ_SRJC01000007.1"/>
</dbReference>
<protein>
    <submittedName>
        <fullName evidence="4">GNAT family N-acetyltransferase</fullName>
    </submittedName>
</protein>
<evidence type="ECO:0000256" key="2">
    <source>
        <dbReference type="ARBA" id="ARBA00023315"/>
    </source>
</evidence>
<dbReference type="PANTHER" id="PTHR43877:SF2">
    <property type="entry name" value="AMINOALKYLPHOSPHONATE N-ACETYLTRANSFERASE-RELATED"/>
    <property type="match status" value="1"/>
</dbReference>
<dbReference type="Proteomes" id="UP000297982">
    <property type="component" value="Unassembled WGS sequence"/>
</dbReference>
<dbReference type="Pfam" id="PF00583">
    <property type="entry name" value="Acetyltransf_1"/>
    <property type="match status" value="1"/>
</dbReference>
<dbReference type="SUPFAM" id="SSF55729">
    <property type="entry name" value="Acyl-CoA N-acyltransferases (Nat)"/>
    <property type="match status" value="1"/>
</dbReference>
<dbReference type="InterPro" id="IPR000182">
    <property type="entry name" value="GNAT_dom"/>
</dbReference>
<dbReference type="InterPro" id="IPR016181">
    <property type="entry name" value="Acyl_CoA_acyltransferase"/>
</dbReference>
<dbReference type="PROSITE" id="PS51186">
    <property type="entry name" value="GNAT"/>
    <property type="match status" value="1"/>
</dbReference>
<dbReference type="STRING" id="192814.GCA_900166575_02591"/>
<name>A0A4Z0GWA0_9BACI</name>
<keyword evidence="5" id="KW-1185">Reference proteome</keyword>
<keyword evidence="1 4" id="KW-0808">Transferase</keyword>
<dbReference type="GO" id="GO:0016747">
    <property type="term" value="F:acyltransferase activity, transferring groups other than amino-acyl groups"/>
    <property type="evidence" value="ECO:0007669"/>
    <property type="project" value="InterPro"/>
</dbReference>
<evidence type="ECO:0000313" key="4">
    <source>
        <dbReference type="EMBL" id="TGB01267.1"/>
    </source>
</evidence>
<dbReference type="Gene3D" id="3.40.630.30">
    <property type="match status" value="1"/>
</dbReference>
<accession>A0A4Z0GWA0</accession>
<dbReference type="PANTHER" id="PTHR43877">
    <property type="entry name" value="AMINOALKYLPHOSPHONATE N-ACETYLTRANSFERASE-RELATED-RELATED"/>
    <property type="match status" value="1"/>
</dbReference>
<evidence type="ECO:0000259" key="3">
    <source>
        <dbReference type="PROSITE" id="PS51186"/>
    </source>
</evidence>
<dbReference type="AlphaFoldDB" id="A0A4Z0GWA0"/>
<keyword evidence="2" id="KW-0012">Acyltransferase</keyword>
<proteinExistence type="predicted"/>
<evidence type="ECO:0000256" key="1">
    <source>
        <dbReference type="ARBA" id="ARBA00022679"/>
    </source>
</evidence>
<organism evidence="4 5">
    <name type="scientific">Halobacillus salinus</name>
    <dbReference type="NCBI Taxonomy" id="192814"/>
    <lineage>
        <taxon>Bacteria</taxon>
        <taxon>Bacillati</taxon>
        <taxon>Bacillota</taxon>
        <taxon>Bacilli</taxon>
        <taxon>Bacillales</taxon>
        <taxon>Bacillaceae</taxon>
        <taxon>Halobacillus</taxon>
    </lineage>
</organism>
<sequence>MITETKDAAVVAKLNRFVHDLHVEWYPDIFKPYNYELIHEMMQEKMKQPEHIFFLIEDEDEPVGFVWVEERHQEENDFKKSHSSMYVHQISVDTTKQQKGYGRQLLNKVEEQALEKGIHEVELDYWLENEGAQTFYEKQGFTKQREFVRRRLK</sequence>
<comment type="caution">
    <text evidence="4">The sequence shown here is derived from an EMBL/GenBank/DDBJ whole genome shotgun (WGS) entry which is preliminary data.</text>
</comment>
<dbReference type="CDD" id="cd04301">
    <property type="entry name" value="NAT_SF"/>
    <property type="match status" value="1"/>
</dbReference>
<evidence type="ECO:0000313" key="5">
    <source>
        <dbReference type="Proteomes" id="UP000297982"/>
    </source>
</evidence>
<dbReference type="EMBL" id="SRJC01000007">
    <property type="protein sequence ID" value="TGB01267.1"/>
    <property type="molecule type" value="Genomic_DNA"/>
</dbReference>
<gene>
    <name evidence="4" type="ORF">E4663_17490</name>
</gene>
<reference evidence="4 5" key="1">
    <citation type="journal article" date="2003" name="Int. J. Syst. Evol. Microbiol.">
        <title>Halobacillus salinus sp. nov., isolated from a salt lake on the coast of the East Sea in Korea.</title>
        <authorList>
            <person name="Yoon J.H."/>
            <person name="Kang K.H."/>
            <person name="Park Y.H."/>
        </authorList>
    </citation>
    <scope>NUCLEOTIDE SEQUENCE [LARGE SCALE GENOMIC DNA]</scope>
    <source>
        <strain evidence="4 5">HSL-3</strain>
    </source>
</reference>
<dbReference type="InterPro" id="IPR050832">
    <property type="entry name" value="Bact_Acetyltransf"/>
</dbReference>
<feature type="domain" description="N-acetyltransferase" evidence="3">
    <location>
        <begin position="9"/>
        <end position="153"/>
    </location>
</feature>